<evidence type="ECO:0000313" key="10">
    <source>
        <dbReference type="Proteomes" id="UP001056386"/>
    </source>
</evidence>
<dbReference type="PANTHER" id="PTHR48097">
    <property type="entry name" value="L-THREONINE ALDOLASE-RELATED"/>
    <property type="match status" value="1"/>
</dbReference>
<comment type="catalytic activity">
    <reaction evidence="5">
        <text>L-threonine = acetaldehyde + glycine</text>
        <dbReference type="Rhea" id="RHEA:19625"/>
        <dbReference type="ChEBI" id="CHEBI:15343"/>
        <dbReference type="ChEBI" id="CHEBI:57305"/>
        <dbReference type="ChEBI" id="CHEBI:57926"/>
        <dbReference type="EC" id="4.1.2.48"/>
    </reaction>
</comment>
<sequence length="365" mass="37784">MEHAASPAAPNRADAPLDFSSDNAAGASPAVLDALVACASGRAPAYGADPWTASVERRLAELFEHEVAVSIVPTGTAANSLALAALTPPWGSVLCHPDSHINNDECGAPAFFAGGAKLVTVAGPDARIDPARLAAAARAKRGDVHTTQPSAVSITQATEVGSVYTLDEIGAIGEICRAESLSLHMDGARFANALAALGCTPAEMTWRAGVDALSFGATKNGVPGAEAVVLFDTRRAAELAFRRKRAGHLSSKMRFLSAPLDAYLADALWLRNARHANAMAKRLADGLQALPGVALVGGNAANILFCRLPQALTAGLLAAGVRFYHDRWAPGVVRFVTSFATTEDEVDRLLALARGLNPADQAPAA</sequence>
<name>A0AAQ0BRH7_BURGL</name>
<accession>A0AAQ0BRH7</accession>
<evidence type="ECO:0000256" key="3">
    <source>
        <dbReference type="ARBA" id="ARBA00011881"/>
    </source>
</evidence>
<gene>
    <name evidence="7" type="ORF">I6H06_00585</name>
    <name evidence="8" type="ORF">NFI99_04210</name>
</gene>
<dbReference type="Proteomes" id="UP001056386">
    <property type="component" value="Chromosome 2"/>
</dbReference>
<protein>
    <recommendedName>
        <fullName evidence="5">L-threonine aldolase</fullName>
        <ecNumber evidence="5">4.1.2.48</ecNumber>
    </recommendedName>
</protein>
<dbReference type="Pfam" id="PF01212">
    <property type="entry name" value="Beta_elim_lyase"/>
    <property type="match status" value="1"/>
</dbReference>
<dbReference type="GeneID" id="45695065"/>
<dbReference type="InterPro" id="IPR015424">
    <property type="entry name" value="PyrdxlP-dep_Trfase"/>
</dbReference>
<dbReference type="Proteomes" id="UP000594892">
    <property type="component" value="Chromosome 1"/>
</dbReference>
<dbReference type="Gene3D" id="3.90.1150.10">
    <property type="entry name" value="Aspartate Aminotransferase, domain 1"/>
    <property type="match status" value="1"/>
</dbReference>
<evidence type="ECO:0000256" key="2">
    <source>
        <dbReference type="ARBA" id="ARBA00006966"/>
    </source>
</evidence>
<evidence type="ECO:0000256" key="1">
    <source>
        <dbReference type="ARBA" id="ARBA00001933"/>
    </source>
</evidence>
<evidence type="ECO:0000256" key="5">
    <source>
        <dbReference type="PIRNR" id="PIRNR038940"/>
    </source>
</evidence>
<dbReference type="InterPro" id="IPR015421">
    <property type="entry name" value="PyrdxlP-dep_Trfase_major"/>
</dbReference>
<dbReference type="InterPro" id="IPR001597">
    <property type="entry name" value="ArAA_b-elim_lyase/Thr_aldolase"/>
</dbReference>
<reference evidence="8" key="2">
    <citation type="submission" date="2022-06" db="EMBL/GenBank/DDBJ databases">
        <title>Draft genome sequence of Burkholderia glumae strain GR20004 isolated from rice panicle showing bacterial panicle blight.</title>
        <authorList>
            <person name="Choi S.Y."/>
            <person name="Lee Y.H."/>
        </authorList>
    </citation>
    <scope>NUCLEOTIDE SEQUENCE</scope>
    <source>
        <strain evidence="8">GR20004</strain>
    </source>
</reference>
<dbReference type="InterPro" id="IPR026273">
    <property type="entry name" value="Low_specificity_L-TA_bact"/>
</dbReference>
<dbReference type="EMBL" id="CP065600">
    <property type="protein sequence ID" value="QPQ90310.1"/>
    <property type="molecule type" value="Genomic_DNA"/>
</dbReference>
<dbReference type="PIRSF" id="PIRSF038940">
    <property type="entry name" value="Low_specificity_LTA"/>
    <property type="match status" value="1"/>
</dbReference>
<comment type="similarity">
    <text evidence="2 5">Belongs to the threonine aldolase family.</text>
</comment>
<dbReference type="SUPFAM" id="SSF53383">
    <property type="entry name" value="PLP-dependent transferases"/>
    <property type="match status" value="1"/>
</dbReference>
<evidence type="ECO:0000313" key="8">
    <source>
        <dbReference type="EMBL" id="USS43667.1"/>
    </source>
</evidence>
<dbReference type="InterPro" id="IPR015422">
    <property type="entry name" value="PyrdxlP-dep_Trfase_small"/>
</dbReference>
<keyword evidence="5" id="KW-0456">Lyase</keyword>
<evidence type="ECO:0000313" key="7">
    <source>
        <dbReference type="EMBL" id="QPQ90310.1"/>
    </source>
</evidence>
<dbReference type="AlphaFoldDB" id="A0AAQ0BRH7"/>
<dbReference type="PANTHER" id="PTHR48097:SF5">
    <property type="entry name" value="LOW SPECIFICITY L-THREONINE ALDOLASE"/>
    <property type="match status" value="1"/>
</dbReference>
<comment type="cofactor">
    <cofactor evidence="1 5">
        <name>pyridoxal 5'-phosphate</name>
        <dbReference type="ChEBI" id="CHEBI:597326"/>
    </cofactor>
</comment>
<dbReference type="GO" id="GO:0006567">
    <property type="term" value="P:L-threonine catabolic process"/>
    <property type="evidence" value="ECO:0007669"/>
    <property type="project" value="UniProtKB-UniRule"/>
</dbReference>
<reference evidence="7 9" key="1">
    <citation type="submission" date="2020-12" db="EMBL/GenBank/DDBJ databases">
        <title>FDA dAtabase for Regulatory Grade micrObial Sequences (FDA-ARGOS): Supporting development and validation of Infectious Disease Dx tests.</title>
        <authorList>
            <person name="Minogue T."/>
            <person name="Wolcott M."/>
            <person name="Wasieloski L."/>
            <person name="Aguilar W."/>
            <person name="Moore D."/>
            <person name="Jaissle J."/>
            <person name="Tallon L."/>
            <person name="Sadzewicz L."/>
            <person name="Zhao X."/>
            <person name="Boylan J."/>
            <person name="Ott S."/>
            <person name="Bowen H."/>
            <person name="Vavikolanu K."/>
            <person name="Mehta A."/>
            <person name="Aluvathingal J."/>
            <person name="Nadendla S."/>
            <person name="Yan Y."/>
            <person name="Sichtig H."/>
        </authorList>
    </citation>
    <scope>NUCLEOTIDE SEQUENCE [LARGE SCALE GENOMIC DNA]</scope>
    <source>
        <strain evidence="7 9">FDAARGOS_949</strain>
    </source>
</reference>
<dbReference type="EC" id="4.1.2.48" evidence="5"/>
<organism evidence="7 9">
    <name type="scientific">Burkholderia glumae</name>
    <name type="common">Pseudomonas glumae</name>
    <dbReference type="NCBI Taxonomy" id="337"/>
    <lineage>
        <taxon>Bacteria</taxon>
        <taxon>Pseudomonadati</taxon>
        <taxon>Pseudomonadota</taxon>
        <taxon>Betaproteobacteria</taxon>
        <taxon>Burkholderiales</taxon>
        <taxon>Burkholderiaceae</taxon>
        <taxon>Burkholderia</taxon>
    </lineage>
</organism>
<dbReference type="EMBL" id="CP099583">
    <property type="protein sequence ID" value="USS43667.1"/>
    <property type="molecule type" value="Genomic_DNA"/>
</dbReference>
<evidence type="ECO:0000259" key="6">
    <source>
        <dbReference type="Pfam" id="PF01212"/>
    </source>
</evidence>
<keyword evidence="10" id="KW-1185">Reference proteome</keyword>
<evidence type="ECO:0000256" key="4">
    <source>
        <dbReference type="ARBA" id="ARBA00022898"/>
    </source>
</evidence>
<comment type="subunit">
    <text evidence="3">Homotetramer.</text>
</comment>
<comment type="catalytic activity">
    <reaction evidence="5">
        <text>L-allo-threonine = acetaldehyde + glycine</text>
        <dbReference type="Rhea" id="RHEA:26209"/>
        <dbReference type="ChEBI" id="CHEBI:15343"/>
        <dbReference type="ChEBI" id="CHEBI:57305"/>
        <dbReference type="ChEBI" id="CHEBI:58585"/>
        <dbReference type="EC" id="4.1.2.48"/>
    </reaction>
</comment>
<evidence type="ECO:0000313" key="9">
    <source>
        <dbReference type="Proteomes" id="UP000594892"/>
    </source>
</evidence>
<proteinExistence type="inferred from homology"/>
<dbReference type="Gene3D" id="3.40.640.10">
    <property type="entry name" value="Type I PLP-dependent aspartate aminotransferase-like (Major domain)"/>
    <property type="match status" value="1"/>
</dbReference>
<keyword evidence="4 5" id="KW-0663">Pyridoxal phosphate</keyword>
<dbReference type="GO" id="GO:0004793">
    <property type="term" value="F:threonine aldolase activity"/>
    <property type="evidence" value="ECO:0007669"/>
    <property type="project" value="UniProtKB-UniRule"/>
</dbReference>
<feature type="domain" description="Aromatic amino acid beta-eliminating lyase/threonine aldolase" evidence="6">
    <location>
        <begin position="18"/>
        <end position="294"/>
    </location>
</feature>
<dbReference type="RefSeq" id="WP_012733637.1">
    <property type="nucleotide sequence ID" value="NZ_CP021075.1"/>
</dbReference>
<comment type="function">
    <text evidence="5">Catalyzes the cleavage of L-allo-threonine and L-threonine to glycine and acetaldehyde.</text>
</comment>